<sequence>MEDSTVRFFRITVLGSSASGKTSLINSFVNRNFPARYVRTEKAVVYHKKTLLQDDTAYDEVLKPMLLEIEDTPGSERGFDEEDDGNPSSSKKKTEVSPKIMKGSRVVVLKDKQELMQLFDKFGMQSKGVVYKRGMENMLGKEFNVRSIGKDGGIYLPSPDGSEGGVWTFPPGAAKLKVSLTLPIDEFLQLGEKKDKVHTTQKEKREHVVALQRPLSAYERPVGAPDVDKTLTRNRMGYFICFDVSDDSLASLREAMAVHKMLSDSLEKAQTWSRRTLTPHIWLVGCQSDKATSEAEVRRNDRHAQAYAEQHELIYKTTSARQHKGVNEVFMEMIQAISSRMNLWTLDADVDAEEDDEDQQACFSQ</sequence>
<evidence type="ECO:0000256" key="2">
    <source>
        <dbReference type="SAM" id="MobiDB-lite"/>
    </source>
</evidence>
<dbReference type="AlphaFoldDB" id="A0A1Q9F3M3"/>
<comment type="caution">
    <text evidence="3">The sequence shown here is derived from an EMBL/GenBank/DDBJ whole genome shotgun (WGS) entry which is preliminary data.</text>
</comment>
<feature type="compositionally biased region" description="Acidic residues" evidence="2">
    <location>
        <begin position="72"/>
        <end position="85"/>
    </location>
</feature>
<dbReference type="InterPro" id="IPR001806">
    <property type="entry name" value="Small_GTPase"/>
</dbReference>
<dbReference type="SUPFAM" id="SSF52540">
    <property type="entry name" value="P-loop containing nucleoside triphosphate hydrolases"/>
    <property type="match status" value="2"/>
</dbReference>
<evidence type="ECO:0000256" key="1">
    <source>
        <dbReference type="ARBA" id="ARBA00022741"/>
    </source>
</evidence>
<keyword evidence="1" id="KW-0547">Nucleotide-binding</keyword>
<dbReference type="EMBL" id="LSRX01000017">
    <property type="protein sequence ID" value="OLQ14266.1"/>
    <property type="molecule type" value="Genomic_DNA"/>
</dbReference>
<dbReference type="Gene3D" id="3.40.50.300">
    <property type="entry name" value="P-loop containing nucleotide triphosphate hydrolases"/>
    <property type="match status" value="2"/>
</dbReference>
<reference evidence="3 4" key="1">
    <citation type="submission" date="2016-02" db="EMBL/GenBank/DDBJ databases">
        <title>Genome analysis of coral dinoflagellate symbionts highlights evolutionary adaptations to a symbiotic lifestyle.</title>
        <authorList>
            <person name="Aranda M."/>
            <person name="Li Y."/>
            <person name="Liew Y.J."/>
            <person name="Baumgarten S."/>
            <person name="Simakov O."/>
            <person name="Wilson M."/>
            <person name="Piel J."/>
            <person name="Ashoor H."/>
            <person name="Bougouffa S."/>
            <person name="Bajic V.B."/>
            <person name="Ryu T."/>
            <person name="Ravasi T."/>
            <person name="Bayer T."/>
            <person name="Micklem G."/>
            <person name="Kim H."/>
            <person name="Bhak J."/>
            <person name="Lajeunesse T.C."/>
            <person name="Voolstra C.R."/>
        </authorList>
    </citation>
    <scope>NUCLEOTIDE SEQUENCE [LARGE SCALE GENOMIC DNA]</scope>
    <source>
        <strain evidence="3 4">CCMP2467</strain>
    </source>
</reference>
<evidence type="ECO:0000313" key="3">
    <source>
        <dbReference type="EMBL" id="OLQ14266.1"/>
    </source>
</evidence>
<dbReference type="GO" id="GO:0005525">
    <property type="term" value="F:GTP binding"/>
    <property type="evidence" value="ECO:0007669"/>
    <property type="project" value="InterPro"/>
</dbReference>
<dbReference type="PANTHER" id="PTHR47978">
    <property type="match status" value="1"/>
</dbReference>
<dbReference type="InterPro" id="IPR027417">
    <property type="entry name" value="P-loop_NTPase"/>
</dbReference>
<feature type="region of interest" description="Disordered" evidence="2">
    <location>
        <begin position="72"/>
        <end position="97"/>
    </location>
</feature>
<name>A0A1Q9F3M3_SYMMI</name>
<dbReference type="Pfam" id="PF00071">
    <property type="entry name" value="Ras"/>
    <property type="match status" value="1"/>
</dbReference>
<organism evidence="3 4">
    <name type="scientific">Symbiodinium microadriaticum</name>
    <name type="common">Dinoflagellate</name>
    <name type="synonym">Zooxanthella microadriatica</name>
    <dbReference type="NCBI Taxonomy" id="2951"/>
    <lineage>
        <taxon>Eukaryota</taxon>
        <taxon>Sar</taxon>
        <taxon>Alveolata</taxon>
        <taxon>Dinophyceae</taxon>
        <taxon>Suessiales</taxon>
        <taxon>Symbiodiniaceae</taxon>
        <taxon>Symbiodinium</taxon>
    </lineage>
</organism>
<gene>
    <name evidence="3" type="ORF">AK812_SmicGene1596</name>
</gene>
<proteinExistence type="predicted"/>
<keyword evidence="4" id="KW-1185">Reference proteome</keyword>
<dbReference type="OrthoDB" id="444736at2759"/>
<dbReference type="Proteomes" id="UP000186817">
    <property type="component" value="Unassembled WGS sequence"/>
</dbReference>
<dbReference type="GO" id="GO:0003924">
    <property type="term" value="F:GTPase activity"/>
    <property type="evidence" value="ECO:0007669"/>
    <property type="project" value="InterPro"/>
</dbReference>
<dbReference type="OMA" id="NEVFMEM"/>
<dbReference type="Pfam" id="PF08477">
    <property type="entry name" value="Roc"/>
    <property type="match status" value="1"/>
</dbReference>
<accession>A0A1Q9F3M3</accession>
<protein>
    <submittedName>
        <fullName evidence="3">Uncharacterized protein</fullName>
    </submittedName>
</protein>
<evidence type="ECO:0000313" key="4">
    <source>
        <dbReference type="Proteomes" id="UP000186817"/>
    </source>
</evidence>